<dbReference type="PANTHER" id="PTHR24110">
    <property type="entry name" value="CENTROSOMAL PROTEIN OF 78 KDA"/>
    <property type="match status" value="1"/>
</dbReference>
<keyword evidence="1" id="KW-0175">Coiled coil</keyword>
<dbReference type="GO" id="GO:0005813">
    <property type="term" value="C:centrosome"/>
    <property type="evidence" value="ECO:0007669"/>
    <property type="project" value="TreeGrafter"/>
</dbReference>
<accession>A0A6V7M231</accession>
<organism evidence="3">
    <name type="scientific">Bracon brevicornis</name>
    <dbReference type="NCBI Taxonomy" id="1563983"/>
    <lineage>
        <taxon>Eukaryota</taxon>
        <taxon>Metazoa</taxon>
        <taxon>Ecdysozoa</taxon>
        <taxon>Arthropoda</taxon>
        <taxon>Hexapoda</taxon>
        <taxon>Insecta</taxon>
        <taxon>Pterygota</taxon>
        <taxon>Neoptera</taxon>
        <taxon>Endopterygota</taxon>
        <taxon>Hymenoptera</taxon>
        <taxon>Apocrita</taxon>
        <taxon>Ichneumonoidea</taxon>
        <taxon>Braconidae</taxon>
        <taxon>Braconinae</taxon>
        <taxon>Bracon</taxon>
    </lineage>
</organism>
<dbReference type="AlphaFoldDB" id="A0A6V7M231"/>
<evidence type="ECO:0000256" key="1">
    <source>
        <dbReference type="SAM" id="Coils"/>
    </source>
</evidence>
<feature type="region of interest" description="Disordered" evidence="2">
    <location>
        <begin position="577"/>
        <end position="602"/>
    </location>
</feature>
<dbReference type="SUPFAM" id="SSF52047">
    <property type="entry name" value="RNI-like"/>
    <property type="match status" value="1"/>
</dbReference>
<dbReference type="InterPro" id="IPR032675">
    <property type="entry name" value="LRR_dom_sf"/>
</dbReference>
<feature type="region of interest" description="Disordered" evidence="2">
    <location>
        <begin position="332"/>
        <end position="385"/>
    </location>
</feature>
<dbReference type="SMART" id="SM00368">
    <property type="entry name" value="LRR_RI"/>
    <property type="match status" value="4"/>
</dbReference>
<evidence type="ECO:0000313" key="3">
    <source>
        <dbReference type="EMBL" id="CAD1582398.1"/>
    </source>
</evidence>
<dbReference type="GO" id="GO:0036064">
    <property type="term" value="C:ciliary basal body"/>
    <property type="evidence" value="ECO:0007669"/>
    <property type="project" value="TreeGrafter"/>
</dbReference>
<dbReference type="PRINTS" id="PR02062">
    <property type="entry name" value="CENTROSOME78"/>
</dbReference>
<reference evidence="3" key="1">
    <citation type="submission" date="2020-07" db="EMBL/GenBank/DDBJ databases">
        <authorList>
            <person name="Ferguson B K."/>
        </authorList>
    </citation>
    <scope>NUCLEOTIDE SEQUENCE</scope>
    <source>
        <strain evidence="3">L06</strain>
    </source>
</reference>
<dbReference type="InterPro" id="IPR026212">
    <property type="entry name" value="Cep78"/>
</dbReference>
<evidence type="ECO:0008006" key="4">
    <source>
        <dbReference type="Google" id="ProtNLM"/>
    </source>
</evidence>
<feature type="compositionally biased region" description="Polar residues" evidence="2">
    <location>
        <begin position="360"/>
        <end position="384"/>
    </location>
</feature>
<gene>
    <name evidence="3" type="ORF">BBRV_LOCUS121521</name>
</gene>
<dbReference type="GO" id="GO:0044782">
    <property type="term" value="P:cilium organization"/>
    <property type="evidence" value="ECO:0007669"/>
    <property type="project" value="TreeGrafter"/>
</dbReference>
<dbReference type="Gene3D" id="3.80.10.10">
    <property type="entry name" value="Ribonuclease Inhibitor"/>
    <property type="match status" value="1"/>
</dbReference>
<evidence type="ECO:0000256" key="2">
    <source>
        <dbReference type="SAM" id="MobiDB-lite"/>
    </source>
</evidence>
<feature type="coiled-coil region" evidence="1">
    <location>
        <begin position="456"/>
        <end position="490"/>
    </location>
</feature>
<proteinExistence type="predicted"/>
<sequence length="627" mass="71147">MEKSDMNGQSFATCYMELCKEEKLRPLPAICVGLPHTLDLTTDRVKMDDWRPILNSLSLDTTLKSISIRSRYCPTKALIEDTNSSANKFRRKAPLSLTRYLLEWLSHSLAQCLKNSQVLTSLEIEGIPLPDDCLATLCVGIAATESLKHLSLQRCCIGDKNCALVCRTIANLQSIKSLNFSQCELTTLSGSTLASALSRQKLLLYHDTWKESLRYREPNLEAMPGLRRLTLNNNPMLGDLAVAQLIEAIQDNLWIKVLDLQHCGLTNVVGNQILNLINTSNTSLELIDLRSNFNLDDEIIQEISNKLKSNIITGKSEYKLYKQPFGKIENGKTSSATEAIRRQRKTHQQPKRSIAPMRKSINNNQPNNTMKLKKTISPSFTNLNRKNDKCQKENRLIVKPILHLDLQTQFNSIFNDNNNDVDESITDITTHDVEESSIELERLTTTSQMCQMECELQEEKSRREFAENKLNLMKRELEDLESVIKTKEIETRGYLLISQKSLDEMTQSFEELIKMLEQEKDGRSPNSREFIKHKIKYLLRKTKSDKEILTLGCTTKKSVKSSGDLSERSNADILFPTEDKIGDGISPKSNEHPTVLSSKSSSPCDRARQLFTQIINSNVMLDLNTGI</sequence>
<name>A0A6V7M231_9HYME</name>
<protein>
    <recommendedName>
        <fullName evidence="4">Centrosomal protein of 78 kDa</fullName>
    </recommendedName>
</protein>
<dbReference type="EMBL" id="CADCXW020000348">
    <property type="protein sequence ID" value="CAD1582398.1"/>
    <property type="molecule type" value="Genomic_DNA"/>
</dbReference>
<dbReference type="PANTHER" id="PTHR24110:SF3">
    <property type="entry name" value="CENTROSOMAL PROTEIN OF 78 KDA"/>
    <property type="match status" value="1"/>
</dbReference>